<dbReference type="Gramene" id="OB01G38390.1">
    <property type="protein sequence ID" value="OB01G38390.1"/>
    <property type="gene ID" value="OB01G38390"/>
</dbReference>
<keyword evidence="3" id="KW-1185">Reference proteome</keyword>
<evidence type="ECO:0000256" key="1">
    <source>
        <dbReference type="SAM" id="MobiDB-lite"/>
    </source>
</evidence>
<name>J3L3N3_ORYBR</name>
<protein>
    <submittedName>
        <fullName evidence="2">Uncharacterized protein</fullName>
    </submittedName>
</protein>
<reference evidence="2" key="2">
    <citation type="submission" date="2013-04" db="UniProtKB">
        <authorList>
            <consortium name="EnsemblPlants"/>
        </authorList>
    </citation>
    <scope>IDENTIFICATION</scope>
</reference>
<proteinExistence type="predicted"/>
<dbReference type="HOGENOM" id="CLU_2376181_0_0_1"/>
<evidence type="ECO:0000313" key="3">
    <source>
        <dbReference type="Proteomes" id="UP000006038"/>
    </source>
</evidence>
<accession>J3L3N3</accession>
<reference evidence="2" key="1">
    <citation type="journal article" date="2013" name="Nat. Commun.">
        <title>Whole-genome sequencing of Oryza brachyantha reveals mechanisms underlying Oryza genome evolution.</title>
        <authorList>
            <person name="Chen J."/>
            <person name="Huang Q."/>
            <person name="Gao D."/>
            <person name="Wang J."/>
            <person name="Lang Y."/>
            <person name="Liu T."/>
            <person name="Li B."/>
            <person name="Bai Z."/>
            <person name="Luis Goicoechea J."/>
            <person name="Liang C."/>
            <person name="Chen C."/>
            <person name="Zhang W."/>
            <person name="Sun S."/>
            <person name="Liao Y."/>
            <person name="Zhang X."/>
            <person name="Yang L."/>
            <person name="Song C."/>
            <person name="Wang M."/>
            <person name="Shi J."/>
            <person name="Liu G."/>
            <person name="Liu J."/>
            <person name="Zhou H."/>
            <person name="Zhou W."/>
            <person name="Yu Q."/>
            <person name="An N."/>
            <person name="Chen Y."/>
            <person name="Cai Q."/>
            <person name="Wang B."/>
            <person name="Liu B."/>
            <person name="Min J."/>
            <person name="Huang Y."/>
            <person name="Wu H."/>
            <person name="Li Z."/>
            <person name="Zhang Y."/>
            <person name="Yin Y."/>
            <person name="Song W."/>
            <person name="Jiang J."/>
            <person name="Jackson S.A."/>
            <person name="Wing R.A."/>
            <person name="Wang J."/>
            <person name="Chen M."/>
        </authorList>
    </citation>
    <scope>NUCLEOTIDE SEQUENCE [LARGE SCALE GENOMIC DNA]</scope>
    <source>
        <strain evidence="2">cv. IRGC 101232</strain>
    </source>
</reference>
<dbReference type="EnsemblPlants" id="OB01G38390.1">
    <property type="protein sequence ID" value="OB01G38390.1"/>
    <property type="gene ID" value="OB01G38390"/>
</dbReference>
<feature type="compositionally biased region" description="Basic residues" evidence="1">
    <location>
        <begin position="36"/>
        <end position="46"/>
    </location>
</feature>
<feature type="compositionally biased region" description="Low complexity" evidence="1">
    <location>
        <begin position="20"/>
        <end position="33"/>
    </location>
</feature>
<evidence type="ECO:0000313" key="2">
    <source>
        <dbReference type="EnsemblPlants" id="OB01G38390.1"/>
    </source>
</evidence>
<dbReference type="AlphaFoldDB" id="J3L3N3"/>
<organism evidence="2">
    <name type="scientific">Oryza brachyantha</name>
    <name type="common">malo sina</name>
    <dbReference type="NCBI Taxonomy" id="4533"/>
    <lineage>
        <taxon>Eukaryota</taxon>
        <taxon>Viridiplantae</taxon>
        <taxon>Streptophyta</taxon>
        <taxon>Embryophyta</taxon>
        <taxon>Tracheophyta</taxon>
        <taxon>Spermatophyta</taxon>
        <taxon>Magnoliopsida</taxon>
        <taxon>Liliopsida</taxon>
        <taxon>Poales</taxon>
        <taxon>Poaceae</taxon>
        <taxon>BOP clade</taxon>
        <taxon>Oryzoideae</taxon>
        <taxon>Oryzeae</taxon>
        <taxon>Oryzinae</taxon>
        <taxon>Oryza</taxon>
    </lineage>
</organism>
<feature type="region of interest" description="Disordered" evidence="1">
    <location>
        <begin position="18"/>
        <end position="52"/>
    </location>
</feature>
<dbReference type="Proteomes" id="UP000006038">
    <property type="component" value="Chromosome 1"/>
</dbReference>
<sequence>MPSLSPFAVAVWGRRRCRSWRPSPSGEAIASAARGDRRRRRPRARGGGREPALKEIVHVPSQRRLRWIGCSEAKERGVEEHVLIYFLFIYLFWLR</sequence>